<evidence type="ECO:0000313" key="2">
    <source>
        <dbReference type="Proteomes" id="UP000708208"/>
    </source>
</evidence>
<dbReference type="EMBL" id="CAJVCH010067002">
    <property type="protein sequence ID" value="CAG7720054.1"/>
    <property type="molecule type" value="Genomic_DNA"/>
</dbReference>
<dbReference type="Proteomes" id="UP000708208">
    <property type="component" value="Unassembled WGS sequence"/>
</dbReference>
<evidence type="ECO:0000313" key="1">
    <source>
        <dbReference type="EMBL" id="CAG7720054.1"/>
    </source>
</evidence>
<reference evidence="1" key="1">
    <citation type="submission" date="2021-06" db="EMBL/GenBank/DDBJ databases">
        <authorList>
            <person name="Hodson N. C."/>
            <person name="Mongue J. A."/>
            <person name="Jaron S. K."/>
        </authorList>
    </citation>
    <scope>NUCLEOTIDE SEQUENCE</scope>
</reference>
<protein>
    <submittedName>
        <fullName evidence="1">Uncharacterized protein</fullName>
    </submittedName>
</protein>
<accession>A0A8J2K4T2</accession>
<proteinExistence type="predicted"/>
<comment type="caution">
    <text evidence="1">The sequence shown here is derived from an EMBL/GenBank/DDBJ whole genome shotgun (WGS) entry which is preliminary data.</text>
</comment>
<name>A0A8J2K4T2_9HEXA</name>
<gene>
    <name evidence="1" type="ORF">AFUS01_LOCUS9345</name>
</gene>
<keyword evidence="2" id="KW-1185">Reference proteome</keyword>
<organism evidence="1 2">
    <name type="scientific">Allacma fusca</name>
    <dbReference type="NCBI Taxonomy" id="39272"/>
    <lineage>
        <taxon>Eukaryota</taxon>
        <taxon>Metazoa</taxon>
        <taxon>Ecdysozoa</taxon>
        <taxon>Arthropoda</taxon>
        <taxon>Hexapoda</taxon>
        <taxon>Collembola</taxon>
        <taxon>Symphypleona</taxon>
        <taxon>Sminthuridae</taxon>
        <taxon>Allacma</taxon>
    </lineage>
</organism>
<dbReference type="AlphaFoldDB" id="A0A8J2K4T2"/>
<sequence length="81" mass="9308">MKEDDHPEKSVTAKPLDTVPAYMRLASKISRDFIRSNFQSAESIKDSLLEISHLSWLDFVLTINQTEEKYFRICSASPSRS</sequence>